<gene>
    <name evidence="8" type="ORF">MMYC01_209934</name>
</gene>
<dbReference type="VEuPathDB" id="FungiDB:MMYC01_209934"/>
<keyword evidence="4" id="KW-0560">Oxidoreductase</keyword>
<dbReference type="AlphaFoldDB" id="A0A175VQG4"/>
<feature type="domain" description="Fe2OG dioxygenase" evidence="7">
    <location>
        <begin position="115"/>
        <end position="244"/>
    </location>
</feature>
<evidence type="ECO:0000256" key="3">
    <source>
        <dbReference type="ARBA" id="ARBA00022964"/>
    </source>
</evidence>
<dbReference type="GO" id="GO:0005506">
    <property type="term" value="F:iron ion binding"/>
    <property type="evidence" value="ECO:0007669"/>
    <property type="project" value="InterPro"/>
</dbReference>
<evidence type="ECO:0000256" key="5">
    <source>
        <dbReference type="ARBA" id="ARBA00023004"/>
    </source>
</evidence>
<proteinExistence type="predicted"/>
<comment type="caution">
    <text evidence="8">The sequence shown here is derived from an EMBL/GenBank/DDBJ whole genome shotgun (WGS) entry which is preliminary data.</text>
</comment>
<dbReference type="Pfam" id="PF13640">
    <property type="entry name" value="2OG-FeII_Oxy_3"/>
    <property type="match status" value="1"/>
</dbReference>
<dbReference type="EMBL" id="LCTW02000498">
    <property type="protein sequence ID" value="KXX73300.1"/>
    <property type="molecule type" value="Genomic_DNA"/>
</dbReference>
<dbReference type="SMART" id="SM00702">
    <property type="entry name" value="P4Hc"/>
    <property type="match status" value="1"/>
</dbReference>
<evidence type="ECO:0000313" key="9">
    <source>
        <dbReference type="Proteomes" id="UP000078237"/>
    </source>
</evidence>
<evidence type="ECO:0000256" key="2">
    <source>
        <dbReference type="ARBA" id="ARBA00022723"/>
    </source>
</evidence>
<keyword evidence="2" id="KW-0479">Metal-binding</keyword>
<dbReference type="InterPro" id="IPR005123">
    <property type="entry name" value="Oxoglu/Fe-dep_dioxygenase_dom"/>
</dbReference>
<feature type="signal peptide" evidence="6">
    <location>
        <begin position="1"/>
        <end position="18"/>
    </location>
</feature>
<dbReference type="PROSITE" id="PS51471">
    <property type="entry name" value="FE2OG_OXY"/>
    <property type="match status" value="1"/>
</dbReference>
<evidence type="ECO:0000256" key="4">
    <source>
        <dbReference type="ARBA" id="ARBA00023002"/>
    </source>
</evidence>
<dbReference type="Gene3D" id="2.60.120.620">
    <property type="entry name" value="q2cbj1_9rhob like domain"/>
    <property type="match status" value="1"/>
</dbReference>
<feature type="chain" id="PRO_5008043183" evidence="6">
    <location>
        <begin position="19"/>
        <end position="259"/>
    </location>
</feature>
<keyword evidence="9" id="KW-1185">Reference proteome</keyword>
<dbReference type="InterPro" id="IPR044862">
    <property type="entry name" value="Pro_4_hyd_alph_FE2OG_OXY"/>
</dbReference>
<dbReference type="GO" id="GO:0005783">
    <property type="term" value="C:endoplasmic reticulum"/>
    <property type="evidence" value="ECO:0007669"/>
    <property type="project" value="TreeGrafter"/>
</dbReference>
<reference evidence="8 9" key="1">
    <citation type="journal article" date="2016" name="Genome Announc.">
        <title>Genome Sequence of Madurella mycetomatis mm55, Isolated from a Human Mycetoma Case in Sudan.</title>
        <authorList>
            <person name="Smit S."/>
            <person name="Derks M.F."/>
            <person name="Bervoets S."/>
            <person name="Fahal A."/>
            <person name="van Leeuwen W."/>
            <person name="van Belkum A."/>
            <person name="van de Sande W.W."/>
        </authorList>
    </citation>
    <scope>NUCLEOTIDE SEQUENCE [LARGE SCALE GENOMIC DNA]</scope>
    <source>
        <strain evidence="9">mm55</strain>
    </source>
</reference>
<dbReference type="PANTHER" id="PTHR10869:SF246">
    <property type="entry name" value="TRANSMEMBRANE PROLYL 4-HYDROXYLASE"/>
    <property type="match status" value="1"/>
</dbReference>
<dbReference type="Proteomes" id="UP000078237">
    <property type="component" value="Unassembled WGS sequence"/>
</dbReference>
<evidence type="ECO:0000313" key="8">
    <source>
        <dbReference type="EMBL" id="KXX73300.1"/>
    </source>
</evidence>
<organism evidence="8 9">
    <name type="scientific">Madurella mycetomatis</name>
    <dbReference type="NCBI Taxonomy" id="100816"/>
    <lineage>
        <taxon>Eukaryota</taxon>
        <taxon>Fungi</taxon>
        <taxon>Dikarya</taxon>
        <taxon>Ascomycota</taxon>
        <taxon>Pezizomycotina</taxon>
        <taxon>Sordariomycetes</taxon>
        <taxon>Sordariomycetidae</taxon>
        <taxon>Sordariales</taxon>
        <taxon>Sordariales incertae sedis</taxon>
        <taxon>Madurella</taxon>
    </lineage>
</organism>
<comment type="cofactor">
    <cofactor evidence="1">
        <name>L-ascorbate</name>
        <dbReference type="ChEBI" id="CHEBI:38290"/>
    </cofactor>
</comment>
<dbReference type="InterPro" id="IPR006620">
    <property type="entry name" value="Pro_4_hyd_alph"/>
</dbReference>
<dbReference type="OrthoDB" id="420380at2759"/>
<keyword evidence="6" id="KW-0732">Signal</keyword>
<dbReference type="GO" id="GO:0004656">
    <property type="term" value="F:procollagen-proline 4-dioxygenase activity"/>
    <property type="evidence" value="ECO:0007669"/>
    <property type="project" value="TreeGrafter"/>
</dbReference>
<evidence type="ECO:0000256" key="6">
    <source>
        <dbReference type="SAM" id="SignalP"/>
    </source>
</evidence>
<dbReference type="InterPro" id="IPR045054">
    <property type="entry name" value="P4HA-like"/>
</dbReference>
<evidence type="ECO:0000259" key="7">
    <source>
        <dbReference type="PROSITE" id="PS51471"/>
    </source>
</evidence>
<keyword evidence="3" id="KW-0223">Dioxygenase</keyword>
<dbReference type="PANTHER" id="PTHR10869">
    <property type="entry name" value="PROLYL 4-HYDROXYLASE ALPHA SUBUNIT"/>
    <property type="match status" value="1"/>
</dbReference>
<evidence type="ECO:0000256" key="1">
    <source>
        <dbReference type="ARBA" id="ARBA00001961"/>
    </source>
</evidence>
<name>A0A175VQG4_9PEZI</name>
<sequence length="259" mass="28894">MRAIPYLGLLLALQRAAAGSQQSKSNDFVCVHPVYKVHLISSSPLVIYIRDFLTDQEREHLRDVSEGHFKHSVVGGGKRGAGRTSESAYVARDAVVECIEERALAFQGYDIPSSHLEPLQLVRYSPGEQYHLHNDWYADPAYSRAASGGNRASSFFAYVHVRNDTTGGGTNFPLINAPTDERWCEIVDCDEPWERGITFRPVQGNAIYWENLRPEDGTGDPRTLHAGLPLTSGGKMGLNIWTRQAPLSEEVRENYSYPS</sequence>
<accession>A0A175VQG4</accession>
<dbReference type="GO" id="GO:0031418">
    <property type="term" value="F:L-ascorbic acid binding"/>
    <property type="evidence" value="ECO:0007669"/>
    <property type="project" value="InterPro"/>
</dbReference>
<keyword evidence="5" id="KW-0408">Iron</keyword>
<dbReference type="STRING" id="100816.A0A175VQG4"/>
<protein>
    <submittedName>
        <fullName evidence="8">Prolyl 4-hydroxylase 1</fullName>
    </submittedName>
</protein>